<dbReference type="GO" id="GO:0005634">
    <property type="term" value="C:nucleus"/>
    <property type="evidence" value="ECO:0007669"/>
    <property type="project" value="TreeGrafter"/>
</dbReference>
<protein>
    <recommendedName>
        <fullName evidence="2">Gfd2/YDR514C-like C-terminal domain-containing protein</fullName>
    </recommendedName>
</protein>
<dbReference type="InterPro" id="IPR040151">
    <property type="entry name" value="Gfd2/YDR514C-like"/>
</dbReference>
<evidence type="ECO:0000259" key="2">
    <source>
        <dbReference type="Pfam" id="PF21762"/>
    </source>
</evidence>
<comment type="caution">
    <text evidence="3">The sequence shown here is derived from an EMBL/GenBank/DDBJ whole genome shotgun (WGS) entry which is preliminary data.</text>
</comment>
<sequence length="553" mass="61857">MVNSLKNKLQLKRLRTAGLRAAQEKNTRPLLASNNAANNYISSSILGTGQAVTSVEIKKKLQVANTDRTSSQPILSGAGTERRALPVVPISQLRQSISAIRARNRPTGKQHLPQVPQIKIASPQGPIVKSKAPLQSHHVIDQEHRAKHLLERRQRRALARLKDDFPDNYGNGVQLQHILGLEASSTTQVKKNVTLVSLDLEWERRGSMDRITEIGLAWMKVADINDVDPGVWARGWGEKMGHVHIVTSAASYYNPRNSTSLFGESRYMHVSHAKNFLVKTLESFMPPATGYPKSRVVLVGQSIDSDIKQLKEDPCFQLDLDSIIGKGYQMFDTYHLARHTKVQGMKYESLKLAAIAYRLGIEKKYRLTKDDGSVDGVGARLVGVHNAGNDAAYALMALLLFGLRWQDVVKRETGGKVEIADLVWRETGRGVSGRWAINEDVVKGVVEKYEREKAEGTAQLLGNAEAEKDKRRLQLQLKMGQKPAAWQPIWKSRDGQSWGGWLWTMYRRLRAVCKNLLNGQPRREETKVRRSPAARRGTVKQRRAAKDSNGAVT</sequence>
<feature type="compositionally biased region" description="Basic residues" evidence="1">
    <location>
        <begin position="529"/>
        <end position="543"/>
    </location>
</feature>
<reference evidence="3 4" key="1">
    <citation type="submission" date="2021-01" db="EMBL/GenBank/DDBJ databases">
        <title>Cercospora kikuchii MAFF 305040 whole genome shotgun sequence.</title>
        <authorList>
            <person name="Kashiwa T."/>
            <person name="Suzuki T."/>
        </authorList>
    </citation>
    <scope>NUCLEOTIDE SEQUENCE [LARGE SCALE GENOMIC DNA]</scope>
    <source>
        <strain evidence="3 4">MAFF 305040</strain>
    </source>
</reference>
<name>A0A9P3CEW7_9PEZI</name>
<feature type="domain" description="Gfd2/YDR514C-like C-terminal" evidence="2">
    <location>
        <begin position="195"/>
        <end position="365"/>
    </location>
</feature>
<dbReference type="PANTHER" id="PTHR28083">
    <property type="entry name" value="GOOD FOR FULL DBP5 ACTIVITY PROTEIN 2"/>
    <property type="match status" value="1"/>
</dbReference>
<dbReference type="SUPFAM" id="SSF53098">
    <property type="entry name" value="Ribonuclease H-like"/>
    <property type="match status" value="1"/>
</dbReference>
<dbReference type="Pfam" id="PF21762">
    <property type="entry name" value="DEDDh_C"/>
    <property type="match status" value="1"/>
</dbReference>
<gene>
    <name evidence="3" type="ORF">CKM354_000523500</name>
</gene>
<keyword evidence="4" id="KW-1185">Reference proteome</keyword>
<evidence type="ECO:0000313" key="3">
    <source>
        <dbReference type="EMBL" id="GIZ41952.1"/>
    </source>
</evidence>
<organism evidence="3 4">
    <name type="scientific">Cercospora kikuchii</name>
    <dbReference type="NCBI Taxonomy" id="84275"/>
    <lineage>
        <taxon>Eukaryota</taxon>
        <taxon>Fungi</taxon>
        <taxon>Dikarya</taxon>
        <taxon>Ascomycota</taxon>
        <taxon>Pezizomycotina</taxon>
        <taxon>Dothideomycetes</taxon>
        <taxon>Dothideomycetidae</taxon>
        <taxon>Mycosphaerellales</taxon>
        <taxon>Mycosphaerellaceae</taxon>
        <taxon>Cercospora</taxon>
    </lineage>
</organism>
<evidence type="ECO:0000313" key="4">
    <source>
        <dbReference type="Proteomes" id="UP000825890"/>
    </source>
</evidence>
<dbReference type="GeneID" id="68290810"/>
<evidence type="ECO:0000256" key="1">
    <source>
        <dbReference type="SAM" id="MobiDB-lite"/>
    </source>
</evidence>
<dbReference type="AlphaFoldDB" id="A0A9P3CEW7"/>
<dbReference type="OrthoDB" id="5953249at2759"/>
<proteinExistence type="predicted"/>
<dbReference type="EMBL" id="BOLY01000003">
    <property type="protein sequence ID" value="GIZ41952.1"/>
    <property type="molecule type" value="Genomic_DNA"/>
</dbReference>
<feature type="region of interest" description="Disordered" evidence="1">
    <location>
        <begin position="521"/>
        <end position="553"/>
    </location>
</feature>
<dbReference type="InterPro" id="IPR012337">
    <property type="entry name" value="RNaseH-like_sf"/>
</dbReference>
<dbReference type="RefSeq" id="XP_044656439.1">
    <property type="nucleotide sequence ID" value="XM_044800504.1"/>
</dbReference>
<dbReference type="InterPro" id="IPR048519">
    <property type="entry name" value="Gfd2/YDR514C-like_C"/>
</dbReference>
<dbReference type="Proteomes" id="UP000825890">
    <property type="component" value="Unassembled WGS sequence"/>
</dbReference>
<dbReference type="PANTHER" id="PTHR28083:SF1">
    <property type="entry name" value="GOOD FOR FULL DBP5 ACTIVITY PROTEIN 2"/>
    <property type="match status" value="1"/>
</dbReference>
<accession>A0A9P3CEW7</accession>